<reference evidence="1 2" key="1">
    <citation type="submission" date="2019-08" db="EMBL/GenBank/DDBJ databases">
        <title>Hyperibacter terrae gen. nov., sp. nov. and Hyperibacter viscosus sp. nov., two new members in the family Rhodospirillaceae isolated from the rhizosphere of Hypericum perforatum.</title>
        <authorList>
            <person name="Noviana Z."/>
        </authorList>
    </citation>
    <scope>NUCLEOTIDE SEQUENCE [LARGE SCALE GENOMIC DNA]</scope>
    <source>
        <strain evidence="1 2">R5913</strain>
    </source>
</reference>
<evidence type="ECO:0000313" key="2">
    <source>
        <dbReference type="Proteomes" id="UP000326202"/>
    </source>
</evidence>
<dbReference type="KEGG" id="htq:FRZ44_04800"/>
<dbReference type="Proteomes" id="UP000326202">
    <property type="component" value="Chromosome"/>
</dbReference>
<gene>
    <name evidence="1" type="ORF">FRZ44_04800</name>
</gene>
<sequence>MVVDSDLGNIDAYNQRKKPIDGAEFLPTMVTLVYASGDVGKDSIVNRSLSIADSVATQCLDGVESGAVPFNLKIIDCPWFQGLRIINPNRITT</sequence>
<dbReference type="EMBL" id="CP042906">
    <property type="protein sequence ID" value="QEX15200.1"/>
    <property type="molecule type" value="Genomic_DNA"/>
</dbReference>
<dbReference type="AlphaFoldDB" id="A0A5J6MG29"/>
<organism evidence="1 2">
    <name type="scientific">Hypericibacter terrae</name>
    <dbReference type="NCBI Taxonomy" id="2602015"/>
    <lineage>
        <taxon>Bacteria</taxon>
        <taxon>Pseudomonadati</taxon>
        <taxon>Pseudomonadota</taxon>
        <taxon>Alphaproteobacteria</taxon>
        <taxon>Rhodospirillales</taxon>
        <taxon>Dongiaceae</taxon>
        <taxon>Hypericibacter</taxon>
    </lineage>
</organism>
<evidence type="ECO:0000313" key="1">
    <source>
        <dbReference type="EMBL" id="QEX15200.1"/>
    </source>
</evidence>
<accession>A0A5J6MG29</accession>
<proteinExistence type="predicted"/>
<keyword evidence="2" id="KW-1185">Reference proteome</keyword>
<name>A0A5J6MG29_9PROT</name>
<protein>
    <submittedName>
        <fullName evidence="1">Uncharacterized protein</fullName>
    </submittedName>
</protein>